<keyword evidence="4" id="KW-1185">Reference proteome</keyword>
<evidence type="ECO:0000313" key="2">
    <source>
        <dbReference type="EMBL" id="CAL1576015.1"/>
    </source>
</evidence>
<name>A0AAV2JJV5_KNICA</name>
<reference evidence="2 4" key="1">
    <citation type="submission" date="2024-04" db="EMBL/GenBank/DDBJ databases">
        <authorList>
            <person name="Waldvogel A.-M."/>
            <person name="Schoenle A."/>
        </authorList>
    </citation>
    <scope>NUCLEOTIDE SEQUENCE [LARGE SCALE GENOMIC DNA]</scope>
</reference>
<evidence type="ECO:0000313" key="3">
    <source>
        <dbReference type="EMBL" id="CAL1592265.1"/>
    </source>
</evidence>
<keyword evidence="1" id="KW-0812">Transmembrane</keyword>
<evidence type="ECO:0000256" key="1">
    <source>
        <dbReference type="SAM" id="Phobius"/>
    </source>
</evidence>
<feature type="transmembrane region" description="Helical" evidence="1">
    <location>
        <begin position="286"/>
        <end position="308"/>
    </location>
</feature>
<dbReference type="AlphaFoldDB" id="A0AAV2JJV5"/>
<feature type="transmembrane region" description="Helical" evidence="1">
    <location>
        <begin position="255"/>
        <end position="280"/>
    </location>
</feature>
<evidence type="ECO:0000313" key="4">
    <source>
        <dbReference type="Proteomes" id="UP001497482"/>
    </source>
</evidence>
<sequence length="310" mass="32333">MGGLFGCWLCEGFVLGFLIFLFGGFCLVWCVLCLGFLGCLGFVFVVGLVCGGLVFGFVLWLLGGFGGVGLFGGGCGGFGLLGGCGCWVWRGGCVGVVGGVCFCCFVWLYVGGVGFCVLFGGVGFLCWVCWGGLGWCCGLVGFWVFVLWLWGGVEWKWVGCWGLFVLWGGGVGGFEDMMVGRECIGLCGGKFGWRGVVWGVGGMKIGDMGVVGVVWVGLGVGDGVFGWCWCWVVVLGFCLGLNLGDLVIVGFGKGFLGVFVFIVVVGGLVFVVVVLCWVVGCVCCGLGDGVGVFVVVRSGLVLCFFLLVGD</sequence>
<feature type="transmembrane region" description="Helical" evidence="1">
    <location>
        <begin position="127"/>
        <end position="149"/>
    </location>
</feature>
<accession>A0AAV2JJV5</accession>
<keyword evidence="1" id="KW-0472">Membrane</keyword>
<dbReference type="EMBL" id="OZ035834">
    <property type="protein sequence ID" value="CAL1576015.1"/>
    <property type="molecule type" value="Genomic_DNA"/>
</dbReference>
<dbReference type="EMBL" id="OZ035824">
    <property type="protein sequence ID" value="CAL1592265.1"/>
    <property type="molecule type" value="Genomic_DNA"/>
</dbReference>
<feature type="transmembrane region" description="Helical" evidence="1">
    <location>
        <begin position="69"/>
        <end position="90"/>
    </location>
</feature>
<keyword evidence="1" id="KW-1133">Transmembrane helix</keyword>
<feature type="transmembrane region" description="Helical" evidence="1">
    <location>
        <begin position="96"/>
        <end position="120"/>
    </location>
</feature>
<organism evidence="2 4">
    <name type="scientific">Knipowitschia caucasica</name>
    <name type="common">Caucasian dwarf goby</name>
    <name type="synonym">Pomatoschistus caucasicus</name>
    <dbReference type="NCBI Taxonomy" id="637954"/>
    <lineage>
        <taxon>Eukaryota</taxon>
        <taxon>Metazoa</taxon>
        <taxon>Chordata</taxon>
        <taxon>Craniata</taxon>
        <taxon>Vertebrata</taxon>
        <taxon>Euteleostomi</taxon>
        <taxon>Actinopterygii</taxon>
        <taxon>Neopterygii</taxon>
        <taxon>Teleostei</taxon>
        <taxon>Neoteleostei</taxon>
        <taxon>Acanthomorphata</taxon>
        <taxon>Gobiaria</taxon>
        <taxon>Gobiiformes</taxon>
        <taxon>Gobioidei</taxon>
        <taxon>Gobiidae</taxon>
        <taxon>Gobiinae</taxon>
        <taxon>Knipowitschia</taxon>
    </lineage>
</organism>
<dbReference type="Proteomes" id="UP001497482">
    <property type="component" value="Chromosome 12"/>
</dbReference>
<feature type="transmembrane region" description="Helical" evidence="1">
    <location>
        <begin position="224"/>
        <end position="243"/>
    </location>
</feature>
<dbReference type="Proteomes" id="UP001497482">
    <property type="component" value="Chromosome 2"/>
</dbReference>
<proteinExistence type="predicted"/>
<feature type="transmembrane region" description="Helical" evidence="1">
    <location>
        <begin position="155"/>
        <end position="174"/>
    </location>
</feature>
<feature type="transmembrane region" description="Helical" evidence="1">
    <location>
        <begin position="43"/>
        <end position="62"/>
    </location>
</feature>
<feature type="transmembrane region" description="Helical" evidence="1">
    <location>
        <begin position="195"/>
        <end position="218"/>
    </location>
</feature>
<protein>
    <submittedName>
        <fullName evidence="2">Uncharacterized protein</fullName>
    </submittedName>
</protein>
<feature type="transmembrane region" description="Helical" evidence="1">
    <location>
        <begin position="12"/>
        <end position="37"/>
    </location>
</feature>
<gene>
    <name evidence="3" type="ORF">KC01_LOCUS21541</name>
    <name evidence="2" type="ORF">KC01_LOCUS7476</name>
</gene>